<comment type="subcellular location">
    <subcellularLocation>
        <location evidence="1 13">Cytoplasm</location>
    </subcellularLocation>
</comment>
<dbReference type="HAMAP" id="MF_00041">
    <property type="entry name" value="Cys_tRNA_synth"/>
    <property type="match status" value="1"/>
</dbReference>
<dbReference type="FunFam" id="3.40.50.620:FF:000068">
    <property type="entry name" value="Cysteine--tRNA ligase"/>
    <property type="match status" value="1"/>
</dbReference>
<evidence type="ECO:0000256" key="6">
    <source>
        <dbReference type="ARBA" id="ARBA00022723"/>
    </source>
</evidence>
<comment type="cofactor">
    <cofactor evidence="13">
        <name>Zn(2+)</name>
        <dbReference type="ChEBI" id="CHEBI:29105"/>
    </cofactor>
    <text evidence="13">Binds 1 zinc ion per subunit.</text>
</comment>
<evidence type="ECO:0000256" key="12">
    <source>
        <dbReference type="ARBA" id="ARBA00047398"/>
    </source>
</evidence>
<dbReference type="Gene3D" id="3.40.50.620">
    <property type="entry name" value="HUPs"/>
    <property type="match status" value="1"/>
</dbReference>
<evidence type="ECO:0000256" key="5">
    <source>
        <dbReference type="ARBA" id="ARBA00022598"/>
    </source>
</evidence>
<evidence type="ECO:0000256" key="9">
    <source>
        <dbReference type="ARBA" id="ARBA00022840"/>
    </source>
</evidence>
<organism evidence="15 16">
    <name type="scientific">Formicincola oecophyllae</name>
    <dbReference type="NCBI Taxonomy" id="2558361"/>
    <lineage>
        <taxon>Bacteria</taxon>
        <taxon>Pseudomonadati</taxon>
        <taxon>Pseudomonadota</taxon>
        <taxon>Alphaproteobacteria</taxon>
        <taxon>Acetobacterales</taxon>
        <taxon>Acetobacteraceae</taxon>
        <taxon>Formicincola</taxon>
    </lineage>
</organism>
<evidence type="ECO:0000256" key="3">
    <source>
        <dbReference type="ARBA" id="ARBA00011245"/>
    </source>
</evidence>
<dbReference type="OrthoDB" id="9815130at2"/>
<evidence type="ECO:0000259" key="14">
    <source>
        <dbReference type="SMART" id="SM00840"/>
    </source>
</evidence>
<evidence type="ECO:0000256" key="1">
    <source>
        <dbReference type="ARBA" id="ARBA00004496"/>
    </source>
</evidence>
<dbReference type="Pfam" id="PF23493">
    <property type="entry name" value="CysS_C"/>
    <property type="match status" value="1"/>
</dbReference>
<dbReference type="GO" id="GO:0005829">
    <property type="term" value="C:cytosol"/>
    <property type="evidence" value="ECO:0007669"/>
    <property type="project" value="TreeGrafter"/>
</dbReference>
<comment type="similarity">
    <text evidence="2 13">Belongs to the class-I aminoacyl-tRNA synthetase family.</text>
</comment>
<dbReference type="AlphaFoldDB" id="A0A4Y6UAE8"/>
<keyword evidence="8 13" id="KW-0862">Zinc</keyword>
<feature type="short sequence motif" description="'HIGH' region" evidence="13">
    <location>
        <begin position="40"/>
        <end position="50"/>
    </location>
</feature>
<evidence type="ECO:0000256" key="11">
    <source>
        <dbReference type="ARBA" id="ARBA00023146"/>
    </source>
</evidence>
<sequence length="460" mass="50480">MSTHEASADNALKLWNTATRQREVFTPLDPGNVRVYFCGPTVYDRVHLGNLRSMLCADMLGRVLRAFYPHVTFVRNITDIDDKIINRARENNEPIEALTARATKAFHEDLVALNIIPPDVEPHATDHIAEMLALIDRLIHNGHAYEAAGHVLFSVSAFEGYGALSGRTPEQLLAGARVEVASYKRAPGDFVLWKPSRPDEPGWESPFGRGRPGWHIECSAMAGKYLGRSFDIHGGGNDLMFPHHENERAQSLCGDGGDFARYWVHAGMLRVNGEKMSKSLGNFHTIHEALERAPGEALRLLYLGTHYQATLDFTWEKLAEARKTMDRFYRALDHAGAAGGADVPSDVMAALADDLNTPLALARLHGLADKAMGGDREAGAGLLAAGKLMGLFSMTPQQWFKGDLEQGADKGAERIEALVAERTAAKKARDWQRADAIRDALAAEGVLLEDGPQGTTWRKG</sequence>
<dbReference type="Pfam" id="PF01406">
    <property type="entry name" value="tRNA-synt_1e"/>
    <property type="match status" value="1"/>
</dbReference>
<dbReference type="InterPro" id="IPR014729">
    <property type="entry name" value="Rossmann-like_a/b/a_fold"/>
</dbReference>
<dbReference type="Proteomes" id="UP000318709">
    <property type="component" value="Chromosome"/>
</dbReference>
<evidence type="ECO:0000256" key="7">
    <source>
        <dbReference type="ARBA" id="ARBA00022741"/>
    </source>
</evidence>
<dbReference type="InterPro" id="IPR024909">
    <property type="entry name" value="Cys-tRNA/MSH_ligase"/>
</dbReference>
<dbReference type="EC" id="6.1.1.16" evidence="13"/>
<keyword evidence="11 13" id="KW-0030">Aminoacyl-tRNA synthetase</keyword>
<dbReference type="Gene3D" id="1.20.120.1910">
    <property type="entry name" value="Cysteine-tRNA ligase, C-terminal anti-codon recognition domain"/>
    <property type="match status" value="1"/>
</dbReference>
<keyword evidence="4 13" id="KW-0963">Cytoplasm</keyword>
<keyword evidence="9 13" id="KW-0067">ATP-binding</keyword>
<feature type="short sequence motif" description="'KMSKS' region" evidence="13">
    <location>
        <begin position="275"/>
        <end position="279"/>
    </location>
</feature>
<feature type="binding site" evidence="13">
    <location>
        <position position="278"/>
    </location>
    <ligand>
        <name>ATP</name>
        <dbReference type="ChEBI" id="CHEBI:30616"/>
    </ligand>
</feature>
<dbReference type="PANTHER" id="PTHR10890:SF3">
    <property type="entry name" value="CYSTEINE--TRNA LIGASE, CYTOPLASMIC"/>
    <property type="match status" value="1"/>
</dbReference>
<proteinExistence type="inferred from homology"/>
<evidence type="ECO:0000256" key="2">
    <source>
        <dbReference type="ARBA" id="ARBA00005594"/>
    </source>
</evidence>
<name>A0A4Y6UAE8_9PROT</name>
<keyword evidence="16" id="KW-1185">Reference proteome</keyword>
<evidence type="ECO:0000256" key="4">
    <source>
        <dbReference type="ARBA" id="ARBA00022490"/>
    </source>
</evidence>
<feature type="binding site" evidence="13">
    <location>
        <position position="247"/>
    </location>
    <ligand>
        <name>Zn(2+)</name>
        <dbReference type="ChEBI" id="CHEBI:29105"/>
    </ligand>
</feature>
<dbReference type="InterPro" id="IPR015273">
    <property type="entry name" value="Cys-tRNA-synt_Ia_DALR"/>
</dbReference>
<dbReference type="SMART" id="SM00840">
    <property type="entry name" value="DALR_2"/>
    <property type="match status" value="1"/>
</dbReference>
<dbReference type="InterPro" id="IPR032678">
    <property type="entry name" value="tRNA-synt_1_cat_dom"/>
</dbReference>
<keyword evidence="6 13" id="KW-0479">Metal-binding</keyword>
<dbReference type="InterPro" id="IPR056411">
    <property type="entry name" value="CysS_C"/>
</dbReference>
<dbReference type="SUPFAM" id="SSF52374">
    <property type="entry name" value="Nucleotidylyl transferase"/>
    <property type="match status" value="1"/>
</dbReference>
<dbReference type="GO" id="GO:0006423">
    <property type="term" value="P:cysteinyl-tRNA aminoacylation"/>
    <property type="evidence" value="ECO:0007669"/>
    <property type="project" value="UniProtKB-UniRule"/>
</dbReference>
<evidence type="ECO:0000256" key="8">
    <source>
        <dbReference type="ARBA" id="ARBA00022833"/>
    </source>
</evidence>
<keyword evidence="7 13" id="KW-0547">Nucleotide-binding</keyword>
<dbReference type="GO" id="GO:0008270">
    <property type="term" value="F:zinc ion binding"/>
    <property type="evidence" value="ECO:0007669"/>
    <property type="project" value="UniProtKB-UniRule"/>
</dbReference>
<dbReference type="PRINTS" id="PR00983">
    <property type="entry name" value="TRNASYNTHCYS"/>
</dbReference>
<keyword evidence="10 13" id="KW-0648">Protein biosynthesis</keyword>
<dbReference type="SUPFAM" id="SSF47323">
    <property type="entry name" value="Anticodon-binding domain of a subclass of class I aminoacyl-tRNA synthetases"/>
    <property type="match status" value="1"/>
</dbReference>
<protein>
    <recommendedName>
        <fullName evidence="13">Cysteine--tRNA ligase</fullName>
        <ecNumber evidence="13">6.1.1.16</ecNumber>
    </recommendedName>
    <alternativeName>
        <fullName evidence="13">Cysteinyl-tRNA synthetase</fullName>
        <shortName evidence="13">CysRS</shortName>
    </alternativeName>
</protein>
<dbReference type="PANTHER" id="PTHR10890">
    <property type="entry name" value="CYSTEINYL-TRNA SYNTHETASE"/>
    <property type="match status" value="1"/>
</dbReference>
<comment type="subunit">
    <text evidence="3 13">Monomer.</text>
</comment>
<feature type="domain" description="Cysteinyl-tRNA synthetase class Ia DALR" evidence="14">
    <location>
        <begin position="346"/>
        <end position="400"/>
    </location>
</feature>
<comment type="catalytic activity">
    <reaction evidence="12 13">
        <text>tRNA(Cys) + L-cysteine + ATP = L-cysteinyl-tRNA(Cys) + AMP + diphosphate</text>
        <dbReference type="Rhea" id="RHEA:17773"/>
        <dbReference type="Rhea" id="RHEA-COMP:9661"/>
        <dbReference type="Rhea" id="RHEA-COMP:9679"/>
        <dbReference type="ChEBI" id="CHEBI:30616"/>
        <dbReference type="ChEBI" id="CHEBI:33019"/>
        <dbReference type="ChEBI" id="CHEBI:35235"/>
        <dbReference type="ChEBI" id="CHEBI:78442"/>
        <dbReference type="ChEBI" id="CHEBI:78517"/>
        <dbReference type="ChEBI" id="CHEBI:456215"/>
        <dbReference type="EC" id="6.1.1.16"/>
    </reaction>
</comment>
<evidence type="ECO:0000313" key="16">
    <source>
        <dbReference type="Proteomes" id="UP000318709"/>
    </source>
</evidence>
<feature type="binding site" evidence="13">
    <location>
        <position position="243"/>
    </location>
    <ligand>
        <name>Zn(2+)</name>
        <dbReference type="ChEBI" id="CHEBI:29105"/>
    </ligand>
</feature>
<gene>
    <name evidence="13" type="primary">cysS</name>
    <name evidence="15" type="ORF">E3E12_06310</name>
</gene>
<dbReference type="KEGG" id="swf:E3E12_06310"/>
<dbReference type="EMBL" id="CP038231">
    <property type="protein sequence ID" value="QDH14443.1"/>
    <property type="molecule type" value="Genomic_DNA"/>
</dbReference>
<evidence type="ECO:0000256" key="10">
    <source>
        <dbReference type="ARBA" id="ARBA00022917"/>
    </source>
</evidence>
<feature type="binding site" evidence="13">
    <location>
        <position position="38"/>
    </location>
    <ligand>
        <name>Zn(2+)</name>
        <dbReference type="ChEBI" id="CHEBI:29105"/>
    </ligand>
</feature>
<dbReference type="InterPro" id="IPR009080">
    <property type="entry name" value="tRNAsynth_Ia_anticodon-bd"/>
</dbReference>
<dbReference type="CDD" id="cd00672">
    <property type="entry name" value="CysRS_core"/>
    <property type="match status" value="1"/>
</dbReference>
<evidence type="ECO:0000256" key="13">
    <source>
        <dbReference type="HAMAP-Rule" id="MF_00041"/>
    </source>
</evidence>
<dbReference type="InterPro" id="IPR015803">
    <property type="entry name" value="Cys-tRNA-ligase"/>
</dbReference>
<dbReference type="NCBIfam" id="TIGR00435">
    <property type="entry name" value="cysS"/>
    <property type="match status" value="1"/>
</dbReference>
<dbReference type="GO" id="GO:0004817">
    <property type="term" value="F:cysteine-tRNA ligase activity"/>
    <property type="evidence" value="ECO:0007669"/>
    <property type="project" value="UniProtKB-UniRule"/>
</dbReference>
<dbReference type="GO" id="GO:0005524">
    <property type="term" value="F:ATP binding"/>
    <property type="evidence" value="ECO:0007669"/>
    <property type="project" value="UniProtKB-UniRule"/>
</dbReference>
<reference evidence="15 16" key="1">
    <citation type="submission" date="2019-03" db="EMBL/GenBank/DDBJ databases">
        <title>The complete genome sequence of Swingsia_sp. F3b2 LMG30590(T).</title>
        <authorList>
            <person name="Chua K.-O."/>
            <person name="Chan K.-G."/>
            <person name="See-Too W.-S."/>
        </authorList>
    </citation>
    <scope>NUCLEOTIDE SEQUENCE [LARGE SCALE GENOMIC DNA]</scope>
    <source>
        <strain evidence="15 16">F3b2</strain>
    </source>
</reference>
<keyword evidence="5 13" id="KW-0436">Ligase</keyword>
<evidence type="ECO:0000313" key="15">
    <source>
        <dbReference type="EMBL" id="QDH14443.1"/>
    </source>
</evidence>
<accession>A0A4Y6UAE8</accession>
<feature type="binding site" evidence="13">
    <location>
        <position position="218"/>
    </location>
    <ligand>
        <name>Zn(2+)</name>
        <dbReference type="ChEBI" id="CHEBI:29105"/>
    </ligand>
</feature>